<protein>
    <recommendedName>
        <fullName evidence="3">DUF4349 domain-containing protein</fullName>
    </recommendedName>
</protein>
<dbReference type="RefSeq" id="WP_056230820.1">
    <property type="nucleotide sequence ID" value="NZ_FNJN01000003.1"/>
</dbReference>
<proteinExistence type="predicted"/>
<keyword evidence="2" id="KW-0472">Membrane</keyword>
<keyword evidence="2" id="KW-1133">Transmembrane helix</keyword>
<feature type="compositionally biased region" description="Low complexity" evidence="1">
    <location>
        <begin position="103"/>
        <end position="113"/>
    </location>
</feature>
<organism evidence="4 5">
    <name type="scientific">Microbacterium testaceum (strain StLB037)</name>
    <dbReference type="NCBI Taxonomy" id="979556"/>
    <lineage>
        <taxon>Bacteria</taxon>
        <taxon>Bacillati</taxon>
        <taxon>Actinomycetota</taxon>
        <taxon>Actinomycetes</taxon>
        <taxon>Micrococcales</taxon>
        <taxon>Microbacteriaceae</taxon>
        <taxon>Microbacterium</taxon>
    </lineage>
</organism>
<dbReference type="InterPro" id="IPR025645">
    <property type="entry name" value="DUF4349"/>
</dbReference>
<keyword evidence="2" id="KW-0812">Transmembrane</keyword>
<feature type="region of interest" description="Disordered" evidence="1">
    <location>
        <begin position="62"/>
        <end position="113"/>
    </location>
</feature>
<evidence type="ECO:0000313" key="4">
    <source>
        <dbReference type="EMBL" id="SDP01168.1"/>
    </source>
</evidence>
<dbReference type="AlphaFoldDB" id="A0A1H0P904"/>
<feature type="domain" description="DUF4349" evidence="3">
    <location>
        <begin position="125"/>
        <end position="343"/>
    </location>
</feature>
<sequence length="358" mass="35761">MTTPTLPPLPADRMDAIEAAVFGRIADERERTRRRRRGIWTGAGAAAAVVVVAAFVGPSLTATSGSSGSSTVAGAESQGLTDQYSSGSALNPPVAPIAPGEQAAGSSSSSGAAAGDAAARDAASRDIVATGSSTVEVDDIAAAIDAIGSAATGAGGYVESSQLGGAIGAVPYEGSATGPAASSGWITVRVPAAALASTMDGLRQVGVITATTVNRSDVTEQTVDLRARVAAGEASVARLTELMAKAGSVSDLITAESALAERQAQLDSDRQVLQSVETQVAMSSLSVQLVERSPAVAADPAGFGDGLGAGWNGLVATLNGIVIGLGFLLPWIAVAAVVLAVTWGVRRALRRRREAREG</sequence>
<feature type="transmembrane region" description="Helical" evidence="2">
    <location>
        <begin position="39"/>
        <end position="60"/>
    </location>
</feature>
<gene>
    <name evidence="4" type="ORF">SAMN04487788_1817</name>
</gene>
<name>A0A1H0P904_MICTS</name>
<feature type="compositionally biased region" description="Polar residues" evidence="1">
    <location>
        <begin position="78"/>
        <end position="89"/>
    </location>
</feature>
<accession>A0A1H0P904</accession>
<feature type="transmembrane region" description="Helical" evidence="2">
    <location>
        <begin position="321"/>
        <end position="345"/>
    </location>
</feature>
<dbReference type="Pfam" id="PF14257">
    <property type="entry name" value="DUF4349"/>
    <property type="match status" value="1"/>
</dbReference>
<evidence type="ECO:0000256" key="1">
    <source>
        <dbReference type="SAM" id="MobiDB-lite"/>
    </source>
</evidence>
<evidence type="ECO:0000256" key="2">
    <source>
        <dbReference type="SAM" id="Phobius"/>
    </source>
</evidence>
<evidence type="ECO:0000259" key="3">
    <source>
        <dbReference type="Pfam" id="PF14257"/>
    </source>
</evidence>
<feature type="compositionally biased region" description="Low complexity" evidence="1">
    <location>
        <begin position="62"/>
        <end position="77"/>
    </location>
</feature>
<dbReference type="EMBL" id="FNJN01000003">
    <property type="protein sequence ID" value="SDP01168.1"/>
    <property type="molecule type" value="Genomic_DNA"/>
</dbReference>
<reference evidence="4 5" key="1">
    <citation type="submission" date="2016-10" db="EMBL/GenBank/DDBJ databases">
        <authorList>
            <person name="de Groot N.N."/>
        </authorList>
    </citation>
    <scope>NUCLEOTIDE SEQUENCE [LARGE SCALE GENOMIC DNA]</scope>
    <source>
        <strain evidence="4 5">StLB037</strain>
    </source>
</reference>
<dbReference type="Proteomes" id="UP000186456">
    <property type="component" value="Unassembled WGS sequence"/>
</dbReference>
<evidence type="ECO:0000313" key="5">
    <source>
        <dbReference type="Proteomes" id="UP000186456"/>
    </source>
</evidence>